<dbReference type="FunFam" id="1.20.5.260:FF:000001">
    <property type="entry name" value="Cytochrome b-c1 complex subunit 9"/>
    <property type="match status" value="1"/>
</dbReference>
<evidence type="ECO:0000256" key="11">
    <source>
        <dbReference type="ARBA" id="ARBA00044247"/>
    </source>
</evidence>
<evidence type="ECO:0000256" key="6">
    <source>
        <dbReference type="ARBA" id="ARBA00022792"/>
    </source>
</evidence>
<dbReference type="SUPFAM" id="SSF81514">
    <property type="entry name" value="Subunit X (non-heme 7 kDa protein) of cytochrome bc1 complex (Ubiquinol-cytochrome c reductase)"/>
    <property type="match status" value="1"/>
</dbReference>
<accession>A0A2U9R7G0</accession>
<keyword evidence="4 12" id="KW-0679">Respiratory chain</keyword>
<dbReference type="RefSeq" id="XP_029322668.1">
    <property type="nucleotide sequence ID" value="XM_029466808.1"/>
</dbReference>
<dbReference type="KEGG" id="pkz:C5L36_0C10960"/>
<dbReference type="PANTHER" id="PTHR12980">
    <property type="entry name" value="UBIQUINOL-CYTOCHROME C REDUCTASE COMPLEX, SUBUNIT X"/>
    <property type="match status" value="1"/>
</dbReference>
<dbReference type="GO" id="GO:0045275">
    <property type="term" value="C:respiratory chain complex III"/>
    <property type="evidence" value="ECO:0007669"/>
    <property type="project" value="UniProtKB-UniRule"/>
</dbReference>
<dbReference type="VEuPathDB" id="FungiDB:C5L36_0C10960"/>
<dbReference type="GeneID" id="40384986"/>
<feature type="non-terminal residue" evidence="13">
    <location>
        <position position="1"/>
    </location>
</feature>
<evidence type="ECO:0000256" key="3">
    <source>
        <dbReference type="ARBA" id="ARBA00022448"/>
    </source>
</evidence>
<dbReference type="GO" id="GO:0006122">
    <property type="term" value="P:mitochondrial electron transport, ubiquinol to cytochrome c"/>
    <property type="evidence" value="ECO:0007669"/>
    <property type="project" value="UniProtKB-UniRule"/>
</dbReference>
<evidence type="ECO:0000256" key="4">
    <source>
        <dbReference type="ARBA" id="ARBA00022660"/>
    </source>
</evidence>
<dbReference type="STRING" id="4909.A0A2U9R7G0"/>
<keyword evidence="7 12" id="KW-0249">Electron transport</keyword>
<keyword evidence="3 12" id="KW-0813">Transport</keyword>
<keyword evidence="10" id="KW-0472">Membrane</keyword>
<evidence type="ECO:0000256" key="12">
    <source>
        <dbReference type="RuleBase" id="RU368056"/>
    </source>
</evidence>
<name>A0A2U9R7G0_PICKU</name>
<gene>
    <name evidence="13" type="ORF">C5L36_0C10960</name>
</gene>
<evidence type="ECO:0000256" key="2">
    <source>
        <dbReference type="ARBA" id="ARBA00007856"/>
    </source>
</evidence>
<dbReference type="AlphaFoldDB" id="A0A2U9R7G0"/>
<evidence type="ECO:0000256" key="5">
    <source>
        <dbReference type="ARBA" id="ARBA00022692"/>
    </source>
</evidence>
<keyword evidence="6 12" id="KW-0999">Mitochondrion inner membrane</keyword>
<comment type="subunit">
    <text evidence="12">Component of the ubiquinol-cytochrome c oxidoreductase (cytochrome b-c1 complex, complex III, CIII), a multisubunit enzyme composed of 3 respiratory subunits cytochrome b, cytochrome c1 and Rieske protein, 2 core protein subunits, and additional low-molecular weight protein subunits.</text>
</comment>
<dbReference type="Proteomes" id="UP000249293">
    <property type="component" value="Chromosome 3"/>
</dbReference>
<evidence type="ECO:0000256" key="7">
    <source>
        <dbReference type="ARBA" id="ARBA00022982"/>
    </source>
</evidence>
<dbReference type="GO" id="GO:0005743">
    <property type="term" value="C:mitochondrial inner membrane"/>
    <property type="evidence" value="ECO:0007669"/>
    <property type="project" value="UniProtKB-SubCell"/>
</dbReference>
<protein>
    <recommendedName>
        <fullName evidence="11 12">Complex III subunit 9</fullName>
    </recommendedName>
</protein>
<dbReference type="OrthoDB" id="44067at2759"/>
<dbReference type="InterPro" id="IPR036656">
    <property type="entry name" value="QCR9_sf"/>
</dbReference>
<proteinExistence type="inferred from homology"/>
<dbReference type="PANTHER" id="PTHR12980:SF0">
    <property type="entry name" value="CYTOCHROME B-C1 COMPLEX SUBUNIT 9"/>
    <property type="match status" value="1"/>
</dbReference>
<dbReference type="InterPro" id="IPR008027">
    <property type="entry name" value="QCR9"/>
</dbReference>
<comment type="function">
    <text evidence="12">Component of the ubiquinol-cytochrome c oxidoreductase, a multisubunit transmembrane complex that is part of the mitochondrial electron transport chain which drives oxidative phosphorylation. The complex plays an important role in the uptake of multiple carbon sources present in different host niches.</text>
</comment>
<keyword evidence="14" id="KW-1185">Reference proteome</keyword>
<dbReference type="Gene3D" id="1.20.5.260">
    <property type="entry name" value="Cytochrome b-c1 complex subunit 9"/>
    <property type="match status" value="1"/>
</dbReference>
<reference evidence="13 14" key="1">
    <citation type="submission" date="2018-06" db="EMBL/GenBank/DDBJ databases">
        <title>Population genomics shows no distinction between pathogenic Candida krusei and environmental Pichia kudriavzevii: One species, four names.</title>
        <authorList>
            <person name="Douglass A.P."/>
            <person name="Offei B."/>
            <person name="Braun-Galleani S."/>
            <person name="Coughlan A.Y."/>
            <person name="Martos A."/>
            <person name="Ortiz-Merino R.A."/>
            <person name="Byrne K.P."/>
            <person name="Wolfe K.H."/>
        </authorList>
    </citation>
    <scope>NUCLEOTIDE SEQUENCE [LARGE SCALE GENOMIC DNA]</scope>
    <source>
        <strain evidence="13 14">CBS573</strain>
    </source>
</reference>
<evidence type="ECO:0000256" key="9">
    <source>
        <dbReference type="ARBA" id="ARBA00023128"/>
    </source>
</evidence>
<evidence type="ECO:0000313" key="14">
    <source>
        <dbReference type="Proteomes" id="UP000249293"/>
    </source>
</evidence>
<keyword evidence="8" id="KW-1133">Transmembrane helix</keyword>
<comment type="subcellular location">
    <subcellularLocation>
        <location evidence="1 12">Mitochondrion inner membrane</location>
        <topology evidence="1 12">Single-pass membrane protein</topology>
    </subcellularLocation>
</comment>
<organism evidence="13 14">
    <name type="scientific">Pichia kudriavzevii</name>
    <name type="common">Yeast</name>
    <name type="synonym">Issatchenkia orientalis</name>
    <dbReference type="NCBI Taxonomy" id="4909"/>
    <lineage>
        <taxon>Eukaryota</taxon>
        <taxon>Fungi</taxon>
        <taxon>Dikarya</taxon>
        <taxon>Ascomycota</taxon>
        <taxon>Saccharomycotina</taxon>
        <taxon>Pichiomycetes</taxon>
        <taxon>Pichiales</taxon>
        <taxon>Pichiaceae</taxon>
        <taxon>Pichia</taxon>
    </lineage>
</organism>
<evidence type="ECO:0000313" key="13">
    <source>
        <dbReference type="EMBL" id="AWU77191.1"/>
    </source>
</evidence>
<comment type="similarity">
    <text evidence="2 12">Belongs to the UQCR10/QCR9 family.</text>
</comment>
<evidence type="ECO:0000256" key="10">
    <source>
        <dbReference type="ARBA" id="ARBA00023136"/>
    </source>
</evidence>
<sequence>DLLRVNIDYITTMYSTIFNTIFKRNSTYVASIFAGAFLFQVGLDEAVTRWYEARNKGKLWADLKPKVLAGFESAEDEDDE</sequence>
<dbReference type="EMBL" id="CP028775">
    <property type="protein sequence ID" value="AWU77191.1"/>
    <property type="molecule type" value="Genomic_DNA"/>
</dbReference>
<evidence type="ECO:0000256" key="8">
    <source>
        <dbReference type="ARBA" id="ARBA00022989"/>
    </source>
</evidence>
<keyword evidence="5" id="KW-0812">Transmembrane</keyword>
<keyword evidence="9 12" id="KW-0496">Mitochondrion</keyword>
<dbReference type="Pfam" id="PF05365">
    <property type="entry name" value="UCR_UQCRX_QCR9"/>
    <property type="match status" value="1"/>
</dbReference>
<evidence type="ECO:0000256" key="1">
    <source>
        <dbReference type="ARBA" id="ARBA00004434"/>
    </source>
</evidence>